<organism evidence="2 3">
    <name type="scientific">Durusdinium trenchii</name>
    <dbReference type="NCBI Taxonomy" id="1381693"/>
    <lineage>
        <taxon>Eukaryota</taxon>
        <taxon>Sar</taxon>
        <taxon>Alveolata</taxon>
        <taxon>Dinophyceae</taxon>
        <taxon>Suessiales</taxon>
        <taxon>Symbiodiniaceae</taxon>
        <taxon>Durusdinium</taxon>
    </lineage>
</organism>
<accession>A0ABP0IJK5</accession>
<feature type="non-terminal residue" evidence="2">
    <location>
        <position position="1"/>
    </location>
</feature>
<feature type="non-terminal residue" evidence="2">
    <location>
        <position position="86"/>
    </location>
</feature>
<evidence type="ECO:0000313" key="3">
    <source>
        <dbReference type="Proteomes" id="UP001642484"/>
    </source>
</evidence>
<evidence type="ECO:0000313" key="1">
    <source>
        <dbReference type="EMBL" id="CAK9002786.1"/>
    </source>
</evidence>
<protein>
    <submittedName>
        <fullName evidence="2">Uncharacterized protein</fullName>
    </submittedName>
</protein>
<evidence type="ECO:0000313" key="2">
    <source>
        <dbReference type="EMBL" id="CAK9002791.1"/>
    </source>
</evidence>
<proteinExistence type="predicted"/>
<comment type="caution">
    <text evidence="2">The sequence shown here is derived from an EMBL/GenBank/DDBJ whole genome shotgun (WGS) entry which is preliminary data.</text>
</comment>
<dbReference type="Proteomes" id="UP001642484">
    <property type="component" value="Unassembled WGS sequence"/>
</dbReference>
<gene>
    <name evidence="1" type="ORF">CCMP2556_LOCUS7012</name>
    <name evidence="2" type="ORF">CCMP2556_LOCUS7014</name>
</gene>
<keyword evidence="3" id="KW-1185">Reference proteome</keyword>
<sequence>DGSGKANSFVVQLTSGQEQVHKRRPGFVALIHSATVSNCVVPAWCSALTARAKPIEMARLRCTDRHCKHRPEEAQKSLDVNGGPEQ</sequence>
<reference evidence="2 3" key="1">
    <citation type="submission" date="2024-02" db="EMBL/GenBank/DDBJ databases">
        <authorList>
            <person name="Chen Y."/>
            <person name="Shah S."/>
            <person name="Dougan E. K."/>
            <person name="Thang M."/>
            <person name="Chan C."/>
        </authorList>
    </citation>
    <scope>NUCLEOTIDE SEQUENCE [LARGE SCALE GENOMIC DNA]</scope>
</reference>
<name>A0ABP0IJK5_9DINO</name>
<dbReference type="EMBL" id="CAXAMN010003085">
    <property type="protein sequence ID" value="CAK9002791.1"/>
    <property type="molecule type" value="Genomic_DNA"/>
</dbReference>
<dbReference type="EMBL" id="CAXAMN010003083">
    <property type="protein sequence ID" value="CAK9002786.1"/>
    <property type="molecule type" value="Genomic_DNA"/>
</dbReference>